<feature type="domain" description="EF-hand" evidence="8">
    <location>
        <begin position="10"/>
        <end position="45"/>
    </location>
</feature>
<feature type="domain" description="EF-hand" evidence="8">
    <location>
        <begin position="102"/>
        <end position="129"/>
    </location>
</feature>
<keyword evidence="4" id="KW-0677">Repeat</keyword>
<proteinExistence type="inferred from homology"/>
<dbReference type="OrthoDB" id="26525at2759"/>
<gene>
    <name evidence="9" type="ORF">C1SCF055_LOCUS43116</name>
</gene>
<accession>A0A9P1M3Q7</accession>
<dbReference type="FunFam" id="1.10.238.10:FF:000178">
    <property type="entry name" value="Calmodulin-2 A"/>
    <property type="match status" value="1"/>
</dbReference>
<evidence type="ECO:0000256" key="2">
    <source>
        <dbReference type="ARBA" id="ARBA00020786"/>
    </source>
</evidence>
<keyword evidence="6" id="KW-0007">Acetylation</keyword>
<dbReference type="Pfam" id="PF13499">
    <property type="entry name" value="EF-hand_7"/>
    <property type="match status" value="1"/>
</dbReference>
<dbReference type="InterPro" id="IPR018247">
    <property type="entry name" value="EF_Hand_1_Ca_BS"/>
</dbReference>
<reference evidence="10" key="2">
    <citation type="submission" date="2024-04" db="EMBL/GenBank/DDBJ databases">
        <authorList>
            <person name="Chen Y."/>
            <person name="Shah S."/>
            <person name="Dougan E. K."/>
            <person name="Thang M."/>
            <person name="Chan C."/>
        </authorList>
    </citation>
    <scope>NUCLEOTIDE SEQUENCE [LARGE SCALE GENOMIC DNA]</scope>
</reference>
<evidence type="ECO:0000313" key="11">
    <source>
        <dbReference type="Proteomes" id="UP001152797"/>
    </source>
</evidence>
<dbReference type="Pfam" id="PF13202">
    <property type="entry name" value="EF-hand_5"/>
    <property type="match status" value="1"/>
</dbReference>
<evidence type="ECO:0000256" key="7">
    <source>
        <dbReference type="SAM" id="MobiDB-lite"/>
    </source>
</evidence>
<dbReference type="Proteomes" id="UP001152797">
    <property type="component" value="Unassembled WGS sequence"/>
</dbReference>
<evidence type="ECO:0000256" key="1">
    <source>
        <dbReference type="ARBA" id="ARBA00005253"/>
    </source>
</evidence>
<dbReference type="EMBL" id="CAMXCT030006700">
    <property type="protein sequence ID" value="CAL4805876.1"/>
    <property type="molecule type" value="Genomic_DNA"/>
</dbReference>
<dbReference type="GO" id="GO:0005509">
    <property type="term" value="F:calcium ion binding"/>
    <property type="evidence" value="ECO:0007669"/>
    <property type="project" value="InterPro"/>
</dbReference>
<protein>
    <recommendedName>
        <fullName evidence="2">Calmodulin</fullName>
    </recommendedName>
</protein>
<keyword evidence="5" id="KW-0106">Calcium</keyword>
<evidence type="ECO:0000313" key="9">
    <source>
        <dbReference type="EMBL" id="CAI4018564.1"/>
    </source>
</evidence>
<dbReference type="EMBL" id="CAMXCT020006700">
    <property type="protein sequence ID" value="CAL1171939.1"/>
    <property type="molecule type" value="Genomic_DNA"/>
</dbReference>
<dbReference type="SUPFAM" id="SSF47473">
    <property type="entry name" value="EF-hand"/>
    <property type="match status" value="1"/>
</dbReference>
<dbReference type="SMART" id="SM00054">
    <property type="entry name" value="EFh"/>
    <property type="match status" value="3"/>
</dbReference>
<comment type="similarity">
    <text evidence="1">Belongs to the centrin family.</text>
</comment>
<dbReference type="Gene3D" id="1.10.238.10">
    <property type="entry name" value="EF-hand"/>
    <property type="match status" value="1"/>
</dbReference>
<dbReference type="PROSITE" id="PS00018">
    <property type="entry name" value="EF_HAND_1"/>
    <property type="match status" value="2"/>
</dbReference>
<feature type="region of interest" description="Disordered" evidence="7">
    <location>
        <begin position="284"/>
        <end position="315"/>
    </location>
</feature>
<dbReference type="AlphaFoldDB" id="A0A9P1M3Q7"/>
<dbReference type="PANTHER" id="PTHR23048">
    <property type="entry name" value="MYOSIN LIGHT CHAIN 1, 3"/>
    <property type="match status" value="1"/>
</dbReference>
<name>A0A9P1M3Q7_9DINO</name>
<reference evidence="9" key="1">
    <citation type="submission" date="2022-10" db="EMBL/GenBank/DDBJ databases">
        <authorList>
            <person name="Chen Y."/>
            <person name="Dougan E. K."/>
            <person name="Chan C."/>
            <person name="Rhodes N."/>
            <person name="Thang M."/>
        </authorList>
    </citation>
    <scope>NUCLEOTIDE SEQUENCE</scope>
</reference>
<comment type="caution">
    <text evidence="9">The sequence shown here is derived from an EMBL/GenBank/DDBJ whole genome shotgun (WGS) entry which is preliminary data.</text>
</comment>
<keyword evidence="3" id="KW-0479">Metal-binding</keyword>
<dbReference type="PANTHER" id="PTHR23048:SF0">
    <property type="entry name" value="CALMODULIN LIKE 3"/>
    <property type="match status" value="1"/>
</dbReference>
<feature type="domain" description="EF-hand" evidence="8">
    <location>
        <begin position="46"/>
        <end position="81"/>
    </location>
</feature>
<sequence>MPCAQEVAEDAEALILKHFTTWDADASGTIDKSELATIMYKISSSMSEREIDKLLAVIDKNQDGLIDFKEFVGWLTDREADRTVGNDGWIEKFDIHALMRPMFNVFDRNKDGLIRRSELKECSQILGNSLSIHPASTSDCLVLDWKELPNKEEVNFQDFVDWQVKHLQKSGIPNNQLPTLMEELCESMQIIFDIDQLNQKGVENSKVHEALADSVRKVADATRRIYTKKLSSLQHVEEEVAVVHEPVWVNPPTLNDMHLLARVCAMRCGIRLLNFQEEGAIEPAVDRSHKRPSFSGSHRPGQSGRRPSRGPSLGMANRRLSVRSELRLAIGQINLCIPDLGSRMTARNRPWLAKVTRQRMDTEKNCMIEDVLIYTLDRETTKWYVHEDEDKNYFEKMWKSLPPALQLFAILEAQALFGELSWFGAKGAMEAAEREGLLSEEAAEKYIEHMEAKAEDHIRDIRTDAEIKQMDIEEAAMEYLEEHVKVSAVEILAVLCDLRLVEVPDDVWKQILDADRSSGY</sequence>
<evidence type="ECO:0000313" key="10">
    <source>
        <dbReference type="EMBL" id="CAL1171939.1"/>
    </source>
</evidence>
<dbReference type="InterPro" id="IPR011992">
    <property type="entry name" value="EF-hand-dom_pair"/>
</dbReference>
<dbReference type="InterPro" id="IPR050230">
    <property type="entry name" value="CALM/Myosin/TropC-like"/>
</dbReference>
<dbReference type="PROSITE" id="PS50222">
    <property type="entry name" value="EF_HAND_2"/>
    <property type="match status" value="3"/>
</dbReference>
<feature type="compositionally biased region" description="Low complexity" evidence="7">
    <location>
        <begin position="295"/>
        <end position="314"/>
    </location>
</feature>
<organism evidence="9">
    <name type="scientific">Cladocopium goreaui</name>
    <dbReference type="NCBI Taxonomy" id="2562237"/>
    <lineage>
        <taxon>Eukaryota</taxon>
        <taxon>Sar</taxon>
        <taxon>Alveolata</taxon>
        <taxon>Dinophyceae</taxon>
        <taxon>Suessiales</taxon>
        <taxon>Symbiodiniaceae</taxon>
        <taxon>Cladocopium</taxon>
    </lineage>
</organism>
<dbReference type="CDD" id="cd00051">
    <property type="entry name" value="EFh"/>
    <property type="match status" value="1"/>
</dbReference>
<evidence type="ECO:0000259" key="8">
    <source>
        <dbReference type="PROSITE" id="PS50222"/>
    </source>
</evidence>
<evidence type="ECO:0000256" key="4">
    <source>
        <dbReference type="ARBA" id="ARBA00022737"/>
    </source>
</evidence>
<evidence type="ECO:0000256" key="5">
    <source>
        <dbReference type="ARBA" id="ARBA00022837"/>
    </source>
</evidence>
<dbReference type="InterPro" id="IPR002048">
    <property type="entry name" value="EF_hand_dom"/>
</dbReference>
<keyword evidence="11" id="KW-1185">Reference proteome</keyword>
<evidence type="ECO:0000256" key="6">
    <source>
        <dbReference type="ARBA" id="ARBA00022990"/>
    </source>
</evidence>
<dbReference type="EMBL" id="CAMXCT010006700">
    <property type="protein sequence ID" value="CAI4018564.1"/>
    <property type="molecule type" value="Genomic_DNA"/>
</dbReference>
<evidence type="ECO:0000256" key="3">
    <source>
        <dbReference type="ARBA" id="ARBA00022723"/>
    </source>
</evidence>
<dbReference type="GO" id="GO:0016460">
    <property type="term" value="C:myosin II complex"/>
    <property type="evidence" value="ECO:0007669"/>
    <property type="project" value="TreeGrafter"/>
</dbReference>